<gene>
    <name evidence="1" type="ORF">NCS57_00983100</name>
</gene>
<comment type="caution">
    <text evidence="1">The sequence shown here is derived from an EMBL/GenBank/DDBJ whole genome shotgun (WGS) entry which is preliminary data.</text>
</comment>
<protein>
    <submittedName>
        <fullName evidence="1">N-acetyltransferase domain-containing protein</fullName>
    </submittedName>
</protein>
<accession>A0ACC0QLV2</accession>
<evidence type="ECO:0000313" key="2">
    <source>
        <dbReference type="Proteomes" id="UP001065298"/>
    </source>
</evidence>
<sequence>MAYSLVDGAVADLESITRLQFSAFLSTIAIERLVYPAGMTRRTLALAVQAKKRSFNQSHVRYFKVVTDNGQIVAFARWYVWTEDQPETAWGAPFSFTPPEGLPPSEFNSGAAQQYYRGVDTLKKNNIRGRRCLYLSLLATHPTHHGEGCGSTLMNWGMKYAETHALDLYLISSPESLPWYQKFGFCVIDTFSMDMTMAGGSEEDNTSGFYTATLMQLRCSRNNAL</sequence>
<reference evidence="1" key="1">
    <citation type="submission" date="2022-06" db="EMBL/GenBank/DDBJ databases">
        <title>Fusarium solani species complex genomes reveal bases of compartmentalisation and animal pathogenesis.</title>
        <authorList>
            <person name="Tsai I.J."/>
        </authorList>
    </citation>
    <scope>NUCLEOTIDE SEQUENCE</scope>
    <source>
        <strain evidence="1">Fu6.1</strain>
    </source>
</reference>
<organism evidence="1 2">
    <name type="scientific">Fusarium keratoplasticum</name>
    <dbReference type="NCBI Taxonomy" id="1328300"/>
    <lineage>
        <taxon>Eukaryota</taxon>
        <taxon>Fungi</taxon>
        <taxon>Dikarya</taxon>
        <taxon>Ascomycota</taxon>
        <taxon>Pezizomycotina</taxon>
        <taxon>Sordariomycetes</taxon>
        <taxon>Hypocreomycetidae</taxon>
        <taxon>Hypocreales</taxon>
        <taxon>Nectriaceae</taxon>
        <taxon>Fusarium</taxon>
        <taxon>Fusarium solani species complex</taxon>
    </lineage>
</organism>
<dbReference type="Proteomes" id="UP001065298">
    <property type="component" value="Chromosome 8"/>
</dbReference>
<dbReference type="EMBL" id="CM046510">
    <property type="protein sequence ID" value="KAI8660067.1"/>
    <property type="molecule type" value="Genomic_DNA"/>
</dbReference>
<evidence type="ECO:0000313" key="1">
    <source>
        <dbReference type="EMBL" id="KAI8660067.1"/>
    </source>
</evidence>
<name>A0ACC0QLV2_9HYPO</name>
<proteinExistence type="predicted"/>
<keyword evidence="2" id="KW-1185">Reference proteome</keyword>